<name>W0JV25_9EURY</name>
<organism evidence="1 2">
    <name type="scientific">Halostagnicola larsenii XH-48</name>
    <dbReference type="NCBI Taxonomy" id="797299"/>
    <lineage>
        <taxon>Archaea</taxon>
        <taxon>Methanobacteriati</taxon>
        <taxon>Methanobacteriota</taxon>
        <taxon>Stenosarchaea group</taxon>
        <taxon>Halobacteria</taxon>
        <taxon>Halobacteriales</taxon>
        <taxon>Natrialbaceae</taxon>
        <taxon>Halostagnicola</taxon>
    </lineage>
</organism>
<protein>
    <submittedName>
        <fullName evidence="1">Uncharacterized protein</fullName>
    </submittedName>
</protein>
<dbReference type="HOGENOM" id="CLU_3210644_0_0_2"/>
<reference evidence="1 2" key="1">
    <citation type="submission" date="2014-01" db="EMBL/GenBank/DDBJ databases">
        <authorList>
            <consortium name="DOE Joint Genome Institute"/>
            <person name="Anderson I."/>
            <person name="Huntemann M."/>
            <person name="Han J."/>
            <person name="Chen A."/>
            <person name="Kyrpides N."/>
            <person name="Mavromatis K."/>
            <person name="Markowitz V."/>
            <person name="Palaniappan K."/>
            <person name="Ivanova N."/>
            <person name="Schaumberg A."/>
            <person name="Pati A."/>
            <person name="Liolios K."/>
            <person name="Nordberg H.P."/>
            <person name="Cantor M.N."/>
            <person name="Hua S.X."/>
            <person name="Woyke T."/>
        </authorList>
    </citation>
    <scope>NUCLEOTIDE SEQUENCE [LARGE SCALE GENOMIC DNA]</scope>
    <source>
        <strain evidence="1 2">XH-48</strain>
    </source>
</reference>
<dbReference type="EMBL" id="CP007055">
    <property type="protein sequence ID" value="AHG00888.1"/>
    <property type="molecule type" value="Genomic_DNA"/>
</dbReference>
<keyword evidence="2" id="KW-1185">Reference proteome</keyword>
<sequence length="44" mass="4948">MLWAGFQKVFVSNEPVEPHRLETIGSSPKTARVRGRYSLRSSAT</sequence>
<evidence type="ECO:0000313" key="2">
    <source>
        <dbReference type="Proteomes" id="UP000019024"/>
    </source>
</evidence>
<dbReference type="Proteomes" id="UP000019024">
    <property type="component" value="Chromosome"/>
</dbReference>
<dbReference type="AlphaFoldDB" id="W0JV25"/>
<gene>
    <name evidence="1" type="ORF">HALLA_11305</name>
</gene>
<evidence type="ECO:0000313" key="1">
    <source>
        <dbReference type="EMBL" id="AHG00888.1"/>
    </source>
</evidence>
<accession>W0JV25</accession>
<proteinExistence type="predicted"/>
<dbReference type="KEGG" id="hlr:HALLA_11305"/>